<sequence length="250" mass="27657">MIKTVAGGGGRRLAGGDAGLGALGGALGVGGHGAALAAQQPLLVALLLGQAALGRLLPLLAGAAAPLLAVLAALLLRMLAAPRRRRRHRARVAALLDRHAAARLHPLQRHRRRVLAVLLLLRPDVRQPRGGLLPQQALGRREVARPHAALRLLLRWRDCRSRREALGVLRLLLRWRDRRSRRELVRPLAALRLLLQWLDRRGRPGGEHQEQQHREAPGARHGWLAARTLRCLAGFGRWNCWYVCVCYHSQ</sequence>
<reference evidence="2" key="5">
    <citation type="journal article" date="2021" name="G3 (Bethesda)">
        <title>Aegilops tauschii genome assembly Aet v5.0 features greater sequence contiguity and improved annotation.</title>
        <authorList>
            <person name="Wang L."/>
            <person name="Zhu T."/>
            <person name="Rodriguez J.C."/>
            <person name="Deal K.R."/>
            <person name="Dubcovsky J."/>
            <person name="McGuire P.E."/>
            <person name="Lux T."/>
            <person name="Spannagl M."/>
            <person name="Mayer K.F.X."/>
            <person name="Baldrich P."/>
            <person name="Meyers B.C."/>
            <person name="Huo N."/>
            <person name="Gu Y.Q."/>
            <person name="Zhou H."/>
            <person name="Devos K.M."/>
            <person name="Bennetzen J.L."/>
            <person name="Unver T."/>
            <person name="Budak H."/>
            <person name="Gulick P.J."/>
            <person name="Galiba G."/>
            <person name="Kalapos B."/>
            <person name="Nelson D.R."/>
            <person name="Li P."/>
            <person name="You F.M."/>
            <person name="Luo M.C."/>
            <person name="Dvorak J."/>
        </authorList>
    </citation>
    <scope>NUCLEOTIDE SEQUENCE [LARGE SCALE GENOMIC DNA]</scope>
    <source>
        <strain evidence="2">cv. AL8/78</strain>
    </source>
</reference>
<name>A0A453DG39_AEGTS</name>
<keyword evidence="1" id="KW-1133">Transmembrane helix</keyword>
<organism evidence="2 3">
    <name type="scientific">Aegilops tauschii subsp. strangulata</name>
    <name type="common">Goatgrass</name>
    <dbReference type="NCBI Taxonomy" id="200361"/>
    <lineage>
        <taxon>Eukaryota</taxon>
        <taxon>Viridiplantae</taxon>
        <taxon>Streptophyta</taxon>
        <taxon>Embryophyta</taxon>
        <taxon>Tracheophyta</taxon>
        <taxon>Spermatophyta</taxon>
        <taxon>Magnoliopsida</taxon>
        <taxon>Liliopsida</taxon>
        <taxon>Poales</taxon>
        <taxon>Poaceae</taxon>
        <taxon>BOP clade</taxon>
        <taxon>Pooideae</taxon>
        <taxon>Triticodae</taxon>
        <taxon>Triticeae</taxon>
        <taxon>Triticinae</taxon>
        <taxon>Aegilops</taxon>
    </lineage>
</organism>
<proteinExistence type="predicted"/>
<reference evidence="2" key="3">
    <citation type="journal article" date="2017" name="Nature">
        <title>Genome sequence of the progenitor of the wheat D genome Aegilops tauschii.</title>
        <authorList>
            <person name="Luo M.C."/>
            <person name="Gu Y.Q."/>
            <person name="Puiu D."/>
            <person name="Wang H."/>
            <person name="Twardziok S.O."/>
            <person name="Deal K.R."/>
            <person name="Huo N."/>
            <person name="Zhu T."/>
            <person name="Wang L."/>
            <person name="Wang Y."/>
            <person name="McGuire P.E."/>
            <person name="Liu S."/>
            <person name="Long H."/>
            <person name="Ramasamy R.K."/>
            <person name="Rodriguez J.C."/>
            <person name="Van S.L."/>
            <person name="Yuan L."/>
            <person name="Wang Z."/>
            <person name="Xia Z."/>
            <person name="Xiao L."/>
            <person name="Anderson O.D."/>
            <person name="Ouyang S."/>
            <person name="Liang Y."/>
            <person name="Zimin A.V."/>
            <person name="Pertea G."/>
            <person name="Qi P."/>
            <person name="Bennetzen J.L."/>
            <person name="Dai X."/>
            <person name="Dawson M.W."/>
            <person name="Muller H.G."/>
            <person name="Kugler K."/>
            <person name="Rivarola-Duarte L."/>
            <person name="Spannagl M."/>
            <person name="Mayer K.F.X."/>
            <person name="Lu F.H."/>
            <person name="Bevan M.W."/>
            <person name="Leroy P."/>
            <person name="Li P."/>
            <person name="You F.M."/>
            <person name="Sun Q."/>
            <person name="Liu Z."/>
            <person name="Lyons E."/>
            <person name="Wicker T."/>
            <person name="Salzberg S.L."/>
            <person name="Devos K.M."/>
            <person name="Dvorak J."/>
        </authorList>
    </citation>
    <scope>NUCLEOTIDE SEQUENCE [LARGE SCALE GENOMIC DNA]</scope>
    <source>
        <strain evidence="2">cv. AL8/78</strain>
    </source>
</reference>
<reference evidence="3" key="1">
    <citation type="journal article" date="2014" name="Science">
        <title>Ancient hybridizations among the ancestral genomes of bread wheat.</title>
        <authorList>
            <consortium name="International Wheat Genome Sequencing Consortium,"/>
            <person name="Marcussen T."/>
            <person name="Sandve S.R."/>
            <person name="Heier L."/>
            <person name="Spannagl M."/>
            <person name="Pfeifer M."/>
            <person name="Jakobsen K.S."/>
            <person name="Wulff B.B."/>
            <person name="Steuernagel B."/>
            <person name="Mayer K.F."/>
            <person name="Olsen O.A."/>
        </authorList>
    </citation>
    <scope>NUCLEOTIDE SEQUENCE [LARGE SCALE GENOMIC DNA]</scope>
    <source>
        <strain evidence="3">cv. AL8/78</strain>
    </source>
</reference>
<dbReference type="AlphaFoldDB" id="A0A453DG39"/>
<evidence type="ECO:0000313" key="3">
    <source>
        <dbReference type="Proteomes" id="UP000015105"/>
    </source>
</evidence>
<protein>
    <submittedName>
        <fullName evidence="2">Uncharacterized protein</fullName>
    </submittedName>
</protein>
<keyword evidence="3" id="KW-1185">Reference proteome</keyword>
<reference evidence="2" key="4">
    <citation type="submission" date="2019-03" db="UniProtKB">
        <authorList>
            <consortium name="EnsemblPlants"/>
        </authorList>
    </citation>
    <scope>IDENTIFICATION</scope>
</reference>
<evidence type="ECO:0000256" key="1">
    <source>
        <dbReference type="SAM" id="Phobius"/>
    </source>
</evidence>
<feature type="transmembrane region" description="Helical" evidence="1">
    <location>
        <begin position="56"/>
        <end position="79"/>
    </location>
</feature>
<dbReference type="Proteomes" id="UP000015105">
    <property type="component" value="Chromosome 2D"/>
</dbReference>
<keyword evidence="1" id="KW-0472">Membrane</keyword>
<reference evidence="3" key="2">
    <citation type="journal article" date="2017" name="Nat. Plants">
        <title>The Aegilops tauschii genome reveals multiple impacts of transposons.</title>
        <authorList>
            <person name="Zhao G."/>
            <person name="Zou C."/>
            <person name="Li K."/>
            <person name="Wang K."/>
            <person name="Li T."/>
            <person name="Gao L."/>
            <person name="Zhang X."/>
            <person name="Wang H."/>
            <person name="Yang Z."/>
            <person name="Liu X."/>
            <person name="Jiang W."/>
            <person name="Mao L."/>
            <person name="Kong X."/>
            <person name="Jiao Y."/>
            <person name="Jia J."/>
        </authorList>
    </citation>
    <scope>NUCLEOTIDE SEQUENCE [LARGE SCALE GENOMIC DNA]</scope>
    <source>
        <strain evidence="3">cv. AL8/78</strain>
    </source>
</reference>
<accession>A0A453DG39</accession>
<keyword evidence="1" id="KW-0812">Transmembrane</keyword>
<dbReference type="EnsemblPlants" id="AET2Gv21230500.2">
    <property type="protein sequence ID" value="AET2Gv21230500.2"/>
    <property type="gene ID" value="AET2Gv21230500"/>
</dbReference>
<evidence type="ECO:0000313" key="2">
    <source>
        <dbReference type="EnsemblPlants" id="AET2Gv21230500.2"/>
    </source>
</evidence>
<dbReference type="Gramene" id="AET2Gv21230500.2">
    <property type="protein sequence ID" value="AET2Gv21230500.2"/>
    <property type="gene ID" value="AET2Gv21230500"/>
</dbReference>